<dbReference type="SUPFAM" id="SSF49401">
    <property type="entry name" value="Bacterial adhesins"/>
    <property type="match status" value="1"/>
</dbReference>
<organism evidence="3 4">
    <name type="scientific">Pseudomonas haemolytica</name>
    <dbReference type="NCBI Taxonomy" id="2600065"/>
    <lineage>
        <taxon>Bacteria</taxon>
        <taxon>Pseudomonadati</taxon>
        <taxon>Pseudomonadota</taxon>
        <taxon>Gammaproteobacteria</taxon>
        <taxon>Pseudomonadales</taxon>
        <taxon>Pseudomonadaceae</taxon>
        <taxon>Pseudomonas</taxon>
    </lineage>
</organism>
<evidence type="ECO:0000313" key="3">
    <source>
        <dbReference type="EMBL" id="MRJ37750.1"/>
    </source>
</evidence>
<dbReference type="Proteomes" id="UP000620382">
    <property type="component" value="Unassembled WGS sequence"/>
</dbReference>
<feature type="signal peptide" evidence="1">
    <location>
        <begin position="1"/>
        <end position="22"/>
    </location>
</feature>
<name>A0A5P1DCN5_9PSED</name>
<dbReference type="InterPro" id="IPR036937">
    <property type="entry name" value="Adhesion_dom_fimbrial_sf"/>
</dbReference>
<dbReference type="GO" id="GO:0009289">
    <property type="term" value="C:pilus"/>
    <property type="evidence" value="ECO:0007669"/>
    <property type="project" value="InterPro"/>
</dbReference>
<accession>A0A5P1DCN5</accession>
<gene>
    <name evidence="3" type="ORF">FRT59_12345</name>
    <name evidence="2" type="ORF">JJD71_16495</name>
</gene>
<dbReference type="GO" id="GO:0007155">
    <property type="term" value="P:cell adhesion"/>
    <property type="evidence" value="ECO:0007669"/>
    <property type="project" value="InterPro"/>
</dbReference>
<dbReference type="Proteomes" id="UP000408764">
    <property type="component" value="Unassembled WGS sequence"/>
</dbReference>
<dbReference type="AlphaFoldDB" id="A0A5P1DCN5"/>
<proteinExistence type="predicted"/>
<comment type="caution">
    <text evidence="3">The sequence shown here is derived from an EMBL/GenBank/DDBJ whole genome shotgun (WGS) entry which is preliminary data.</text>
</comment>
<reference evidence="3 4" key="1">
    <citation type="submission" date="2019-08" db="EMBL/GenBank/DDBJ databases">
        <title>Pseudomonas haemolytica sp. nov. isolated from raw milk and skim milk concentrate.</title>
        <authorList>
            <person name="Hofmann K."/>
            <person name="Huptas C."/>
            <person name="Doll E."/>
            <person name="Scherer S."/>
            <person name="Wenning M."/>
        </authorList>
    </citation>
    <scope>NUCLEOTIDE SEQUENCE [LARGE SCALE GENOMIC DNA]</scope>
    <source>
        <strain evidence="3 4">DSM 108987</strain>
    </source>
</reference>
<dbReference type="Gene3D" id="2.60.40.1090">
    <property type="entry name" value="Fimbrial-type adhesion domain"/>
    <property type="match status" value="1"/>
</dbReference>
<dbReference type="RefSeq" id="WP_034116355.1">
    <property type="nucleotide sequence ID" value="NZ_JAEKCT010000003.1"/>
</dbReference>
<reference evidence="2 5" key="2">
    <citation type="submission" date="2021-01" db="EMBL/GenBank/DDBJ databases">
        <title>Antibiotic resistance and phylogeny of Pseudomonas spp. isolated over three decades from chicken meat in the Norwegian food chain.</title>
        <authorList>
            <person name="Moen B."/>
        </authorList>
    </citation>
    <scope>NUCLEOTIDE SEQUENCE [LARGE SCALE GENOMIC DNA]</scope>
    <source>
        <strain evidence="2 5">MF6766</strain>
    </source>
</reference>
<sequence>MKKIAGLTMGLVCSAASLGVNADTGNSANLRVIGTIKPAACTVHLGATGGEVNYGPISASSIPPNAYYPLPEKTLPLTVNCGSTAAQMALSVTDLQPSSTVTGILGTGFVESQNFGLGLVAGKRTGGYSVRFSTLSSQGTALYPIRRASGSGAWLYNGNGRIDKHPYQHSWSRTTAATPAFVSSITATLAVKAVINRGSELNLSNDVPLNGLATLIVTRI</sequence>
<dbReference type="EMBL" id="VOIW01000003">
    <property type="protein sequence ID" value="MRJ37750.1"/>
    <property type="molecule type" value="Genomic_DNA"/>
</dbReference>
<protein>
    <submittedName>
        <fullName evidence="3">DUF1120 domain-containing protein</fullName>
    </submittedName>
</protein>
<dbReference type="EMBL" id="JAENSR010000004">
    <property type="protein sequence ID" value="MBK3460669.1"/>
    <property type="molecule type" value="Genomic_DNA"/>
</dbReference>
<evidence type="ECO:0000256" key="1">
    <source>
        <dbReference type="SAM" id="SignalP"/>
    </source>
</evidence>
<dbReference type="InterPro" id="IPR010546">
    <property type="entry name" value="DUF1120"/>
</dbReference>
<evidence type="ECO:0000313" key="2">
    <source>
        <dbReference type="EMBL" id="MBK3460669.1"/>
    </source>
</evidence>
<dbReference type="InterPro" id="IPR008966">
    <property type="entry name" value="Adhesion_dom_sf"/>
</dbReference>
<dbReference type="Pfam" id="PF06551">
    <property type="entry name" value="DUF1120"/>
    <property type="match status" value="1"/>
</dbReference>
<feature type="chain" id="PRO_5024329013" evidence="1">
    <location>
        <begin position="23"/>
        <end position="220"/>
    </location>
</feature>
<keyword evidence="1" id="KW-0732">Signal</keyword>
<evidence type="ECO:0000313" key="4">
    <source>
        <dbReference type="Proteomes" id="UP000408764"/>
    </source>
</evidence>
<dbReference type="OrthoDB" id="7029341at2"/>
<evidence type="ECO:0000313" key="5">
    <source>
        <dbReference type="Proteomes" id="UP000620382"/>
    </source>
</evidence>
<keyword evidence="5" id="KW-1185">Reference proteome</keyword>